<dbReference type="SMART" id="SM00330">
    <property type="entry name" value="PIPKc"/>
    <property type="match status" value="1"/>
</dbReference>
<evidence type="ECO:0000256" key="5">
    <source>
        <dbReference type="ARBA" id="ARBA00022840"/>
    </source>
</evidence>
<dbReference type="Gene3D" id="3.30.810.10">
    <property type="entry name" value="2-Layer Sandwich"/>
    <property type="match status" value="1"/>
</dbReference>
<protein>
    <recommendedName>
        <fullName evidence="1">1-phosphatidylinositol-3-phosphate 5-kinase</fullName>
        <ecNumber evidence="1">2.7.1.150</ecNumber>
    </recommendedName>
</protein>
<keyword evidence="2 6" id="KW-0808">Transferase</keyword>
<evidence type="ECO:0000313" key="8">
    <source>
        <dbReference type="RefSeq" id="XP_016472627.1"/>
    </source>
</evidence>
<evidence type="ECO:0000256" key="4">
    <source>
        <dbReference type="ARBA" id="ARBA00022777"/>
    </source>
</evidence>
<dbReference type="GO" id="GO:0046854">
    <property type="term" value="P:phosphatidylinositol phosphate biosynthetic process"/>
    <property type="evidence" value="ECO:0000318"/>
    <property type="project" value="GO_Central"/>
</dbReference>
<dbReference type="InterPro" id="IPR044769">
    <property type="entry name" value="PIKfyve_PIPKc"/>
</dbReference>
<evidence type="ECO:0000259" key="7">
    <source>
        <dbReference type="PROSITE" id="PS51455"/>
    </source>
</evidence>
<feature type="domain" description="PIPK" evidence="7">
    <location>
        <begin position="848"/>
        <end position="1162"/>
    </location>
</feature>
<name>A0A1S4A7L2_TOBAC</name>
<evidence type="ECO:0000256" key="1">
    <source>
        <dbReference type="ARBA" id="ARBA00012009"/>
    </source>
</evidence>
<dbReference type="EC" id="2.7.1.150" evidence="1"/>
<dbReference type="RefSeq" id="XP_016472627.1">
    <property type="nucleotide sequence ID" value="XM_016617141.1"/>
</dbReference>
<proteinExistence type="predicted"/>
<dbReference type="SMR" id="A0A1S4A7L2"/>
<dbReference type="FunFam" id="3.50.7.10:FF:000007">
    <property type="entry name" value="1-phosphatidylinositol 3-phosphate 5-kinase isoform X1"/>
    <property type="match status" value="1"/>
</dbReference>
<dbReference type="SUPFAM" id="SSF54849">
    <property type="entry name" value="GroEL-intermediate domain like"/>
    <property type="match status" value="1"/>
</dbReference>
<keyword evidence="3 6" id="KW-0547">Nucleotide-binding</keyword>
<dbReference type="SUPFAM" id="SSF52029">
    <property type="entry name" value="GroEL apical domain-like"/>
    <property type="match status" value="1"/>
</dbReference>
<evidence type="ECO:0000256" key="2">
    <source>
        <dbReference type="ARBA" id="ARBA00022679"/>
    </source>
</evidence>
<accession>A0A1S4A7L2</accession>
<gene>
    <name evidence="8" type="primary">LOC107794631</name>
</gene>
<evidence type="ECO:0000256" key="3">
    <source>
        <dbReference type="ARBA" id="ARBA00022741"/>
    </source>
</evidence>
<dbReference type="InterPro" id="IPR002423">
    <property type="entry name" value="Cpn60/GroEL/TCP-1"/>
</dbReference>
<dbReference type="AlphaFoldDB" id="A0A1S4A7L2"/>
<dbReference type="InterPro" id="IPR027410">
    <property type="entry name" value="TCP-1-like_intermed_sf"/>
</dbReference>
<reference evidence="8" key="1">
    <citation type="submission" date="2025-08" db="UniProtKB">
        <authorList>
            <consortium name="RefSeq"/>
        </authorList>
    </citation>
    <scope>IDENTIFICATION</scope>
</reference>
<dbReference type="GO" id="GO:0005524">
    <property type="term" value="F:ATP binding"/>
    <property type="evidence" value="ECO:0007669"/>
    <property type="project" value="UniProtKB-UniRule"/>
</dbReference>
<dbReference type="GO" id="GO:0007033">
    <property type="term" value="P:vacuole organization"/>
    <property type="evidence" value="ECO:0000318"/>
    <property type="project" value="GO_Central"/>
</dbReference>
<dbReference type="CDD" id="cd17300">
    <property type="entry name" value="PIPKc_PIKfyve"/>
    <property type="match status" value="1"/>
</dbReference>
<dbReference type="OMA" id="TIHERSM"/>
<keyword evidence="5 6" id="KW-0067">ATP-binding</keyword>
<dbReference type="InterPro" id="IPR027483">
    <property type="entry name" value="PInositol-4-P-4/5-kinase_C_sf"/>
</dbReference>
<dbReference type="PROSITE" id="PS51455">
    <property type="entry name" value="PIPK"/>
    <property type="match status" value="1"/>
</dbReference>
<evidence type="ECO:0000256" key="6">
    <source>
        <dbReference type="PROSITE-ProRule" id="PRU00781"/>
    </source>
</evidence>
<dbReference type="GO" id="GO:0010008">
    <property type="term" value="C:endosome membrane"/>
    <property type="evidence" value="ECO:0000318"/>
    <property type="project" value="GO_Central"/>
</dbReference>
<dbReference type="InterPro" id="IPR027484">
    <property type="entry name" value="PInositol-4-P-5-kinase_N"/>
</dbReference>
<dbReference type="KEGG" id="nta:107794631"/>
<organism evidence="8">
    <name type="scientific">Nicotiana tabacum</name>
    <name type="common">Common tobacco</name>
    <dbReference type="NCBI Taxonomy" id="4097"/>
    <lineage>
        <taxon>Eukaryota</taxon>
        <taxon>Viridiplantae</taxon>
        <taxon>Streptophyta</taxon>
        <taxon>Embryophyta</taxon>
        <taxon>Tracheophyta</taxon>
        <taxon>Spermatophyta</taxon>
        <taxon>Magnoliopsida</taxon>
        <taxon>eudicotyledons</taxon>
        <taxon>Gunneridae</taxon>
        <taxon>Pentapetalae</taxon>
        <taxon>asterids</taxon>
        <taxon>lamiids</taxon>
        <taxon>Solanales</taxon>
        <taxon>Solanaceae</taxon>
        <taxon>Nicotianoideae</taxon>
        <taxon>Nicotianeae</taxon>
        <taxon>Nicotiana</taxon>
    </lineage>
</organism>
<dbReference type="InterPro" id="IPR027409">
    <property type="entry name" value="GroEL-like_apical_dom_sf"/>
</dbReference>
<dbReference type="PANTHER" id="PTHR45748">
    <property type="entry name" value="1-PHOSPHATIDYLINOSITOL 3-PHOSPHATE 5-KINASE-RELATED"/>
    <property type="match status" value="1"/>
</dbReference>
<sequence length="1162" mass="132244">MSYCKMETDESGTSSSCDLDACFWLPPEPEHCYDDMEFHAANYEDGGHKFKEEKQKLLGDMMDQRLKPFVNDMLNSSGVVSSGKEGDNWIDIVISLSVEAASFLMPTATEGNAMDPNRYLKIKCIATGSRSQSQFVRGLVFNKHAAHKHMPTKYDKPRLLLIQGALGLSSNELSVFESFRQENDRVKSIIDMIESYEPNVVLVEKSVSRDLQEYALNKGLTLVVDIKPHRMERVSQCTGSSIISSETLVDLRQCDSFHFEKFLEEHVSSGDNGKRSSKTLMFISGCSSHRGCTILLMGTNSNELKKVKYVVRRAVIVAYNLILETSFLLDQKAMITRHNLEEEGECLLFNPNNPEDHGQNDVQVSHAQGVANQIDLQQRATLPVYKKTPEKEQLHCPFPSAEESLEIPEDEEHNNDVMTSSLDWESTLVMMSRWNVKRGTNCVNNHFSRIRFYQDYDIPLGKFLRDNLLNQSAGCSFSRMSRVRFVESANDACIRIGCPHHTPLGLLTYKLCCCRGTNAGRVVNPRKFTFSVMHIMKLLTIKVHSLPLNKALSGEREGKIWMWSRCNGGSKNTKRVLMSSGSLGFSFGRFLQLSFSDSSLFSRLPDRSHSFNSDLLYFFGLGSMVAVFKYSTFINYSVSLPPPILEFSSSTKGEFCRKDFEDVYTKGIMKFLDVEKALKAIESRFNGTTINIQGSNLEFSEVEKMLKEERSQFEIDIKNTEKQEAVYKALSLNRIQLELLLELCVWDRRLHSLMSSDYKVTNPKTIDQNQDALAAKLDANVTGASYFNPQRSRSILAILSNIEHNKGWWSPFPEIRREYMKNLQRGYLTRLGSVATYGAETIACGLTTDEVGNLYIPLGSDKYIVSDYEDEFSSIIACALALLMDLPVASHDLEDESCSSSLPRTHKYSVICPYARPFLHLRDRCCPSEVDFIASLSRCRSWYPKGRETNSFSAKTLDDRFIVKEIKRNEFESFLKFAPCYFDYMDQCIEKGSQTCLAKILGIYQVIIRSSGKEKMHDLVVMENLSFGKNITRRYELKGTLHARLSSANDGAGGIFQDQNFVNDMNIYPICVGKNSNRNLQRAVWNDTAFLSTINVMDYSLFVGMNTEGNELVCGIIDYLRQYTWDVQLLNWFNSSLPDPKEYKKRFRKFINEHFPTVPDQS</sequence>
<dbReference type="GO" id="GO:0000285">
    <property type="term" value="F:1-phosphatidylinositol-3-phosphate 5-kinase activity"/>
    <property type="evidence" value="ECO:0000318"/>
    <property type="project" value="GO_Central"/>
</dbReference>
<keyword evidence="4 6" id="KW-0418">Kinase</keyword>
<dbReference type="SUPFAM" id="SSF56104">
    <property type="entry name" value="SAICAR synthase-like"/>
    <property type="match status" value="1"/>
</dbReference>
<dbReference type="CDD" id="cd03334">
    <property type="entry name" value="Fab1_TCP"/>
    <property type="match status" value="1"/>
</dbReference>
<dbReference type="PaxDb" id="4097-A0A1S4A7L2"/>
<dbReference type="InterPro" id="IPR002498">
    <property type="entry name" value="PInositol-4-P-4/5-kinase_core"/>
</dbReference>
<dbReference type="Gene3D" id="3.50.7.10">
    <property type="entry name" value="GroEL"/>
    <property type="match status" value="1"/>
</dbReference>
<dbReference type="Gene3D" id="3.30.800.10">
    <property type="entry name" value="Phosphatidylinositol Phosphate Kinase II Beta"/>
    <property type="match status" value="1"/>
</dbReference>
<dbReference type="PANTHER" id="PTHR45748:SF25">
    <property type="entry name" value="1-PHOSPHATIDYLINOSITOL-3-PHOSPHATE 5-KINASE"/>
    <property type="match status" value="1"/>
</dbReference>
<dbReference type="Pfam" id="PF00118">
    <property type="entry name" value="Cpn60_TCP1"/>
    <property type="match status" value="1"/>
</dbReference>
<dbReference type="OrthoDB" id="1280356at2759"/>
<dbReference type="Pfam" id="PF01504">
    <property type="entry name" value="PIP5K"/>
    <property type="match status" value="1"/>
</dbReference>
<dbReference type="STRING" id="4097.A0A1S4A7L2"/>